<evidence type="ECO:0000313" key="1">
    <source>
        <dbReference type="EMBL" id="KAK6634969.1"/>
    </source>
</evidence>
<gene>
    <name evidence="1" type="ORF">RUM44_000217</name>
</gene>
<comment type="caution">
    <text evidence="1">The sequence shown here is derived from an EMBL/GenBank/DDBJ whole genome shotgun (WGS) entry which is preliminary data.</text>
</comment>
<proteinExistence type="predicted"/>
<reference evidence="1 2" key="1">
    <citation type="submission" date="2023-09" db="EMBL/GenBank/DDBJ databases">
        <title>Genomes of two closely related lineages of the louse Polyplax serrata with different host specificities.</title>
        <authorList>
            <person name="Martinu J."/>
            <person name="Tarabai H."/>
            <person name="Stefka J."/>
            <person name="Hypsa V."/>
        </authorList>
    </citation>
    <scope>NUCLEOTIDE SEQUENCE [LARGE SCALE GENOMIC DNA]</scope>
    <source>
        <strain evidence="1">98ZLc_SE</strain>
    </source>
</reference>
<accession>A0ABR1B4V2</accession>
<keyword evidence="2" id="KW-1185">Reference proteome</keyword>
<sequence>MVTLIQLGIVVLSHQWKKKQSQGRANKKRIIQVRIVNRQRNTRRREAAGQQQVPPEATGTRLDASEILASHVFRYPNILHMLLASSPVLVGHTNVGMGVAWLTAEPPYLIIF</sequence>
<name>A0ABR1B4V2_POLSC</name>
<dbReference type="Proteomes" id="UP001359485">
    <property type="component" value="Unassembled WGS sequence"/>
</dbReference>
<evidence type="ECO:0000313" key="2">
    <source>
        <dbReference type="Proteomes" id="UP001359485"/>
    </source>
</evidence>
<protein>
    <submittedName>
        <fullName evidence="1">Uncharacterized protein</fullName>
    </submittedName>
</protein>
<organism evidence="1 2">
    <name type="scientific">Polyplax serrata</name>
    <name type="common">Common mouse louse</name>
    <dbReference type="NCBI Taxonomy" id="468196"/>
    <lineage>
        <taxon>Eukaryota</taxon>
        <taxon>Metazoa</taxon>
        <taxon>Ecdysozoa</taxon>
        <taxon>Arthropoda</taxon>
        <taxon>Hexapoda</taxon>
        <taxon>Insecta</taxon>
        <taxon>Pterygota</taxon>
        <taxon>Neoptera</taxon>
        <taxon>Paraneoptera</taxon>
        <taxon>Psocodea</taxon>
        <taxon>Troctomorpha</taxon>
        <taxon>Phthiraptera</taxon>
        <taxon>Anoplura</taxon>
        <taxon>Polyplacidae</taxon>
        <taxon>Polyplax</taxon>
    </lineage>
</organism>
<dbReference type="EMBL" id="JAWJWF010000003">
    <property type="protein sequence ID" value="KAK6634969.1"/>
    <property type="molecule type" value="Genomic_DNA"/>
</dbReference>